<keyword evidence="1" id="KW-0812">Transmembrane</keyword>
<dbReference type="NCBIfam" id="TIGR03546">
    <property type="entry name" value="TIGR03546 family protein"/>
    <property type="match status" value="1"/>
</dbReference>
<sequence>MLTMLAKLLKALNSESAPWQIALALALSMIIGLTPLWSLHNLVILLLAMIIRVNLSAFFLGILVFTGIGMALVDPWSIRLGEELLTRPDLQTLWTELYAQDFWRMLAFNHTLTLGGVCIALIAFIPVFAISLILVRVYRERVLNWVNKLKITQMLKASTFYSLYQKFAE</sequence>
<dbReference type="InterPro" id="IPR018639">
    <property type="entry name" value="DUF2062"/>
</dbReference>
<feature type="transmembrane region" description="Helical" evidence="1">
    <location>
        <begin position="112"/>
        <end position="135"/>
    </location>
</feature>
<proteinExistence type="predicted"/>
<feature type="transmembrane region" description="Helical" evidence="1">
    <location>
        <begin position="55"/>
        <end position="73"/>
    </location>
</feature>
<gene>
    <name evidence="3" type="ORF">MGWOODY_Tha679</name>
</gene>
<evidence type="ECO:0000259" key="2">
    <source>
        <dbReference type="Pfam" id="PF09835"/>
    </source>
</evidence>
<protein>
    <recommendedName>
        <fullName evidence="2">DUF2062 domain-containing protein</fullName>
    </recommendedName>
</protein>
<feature type="domain" description="DUF2062" evidence="2">
    <location>
        <begin position="8"/>
        <end position="141"/>
    </location>
</feature>
<dbReference type="EMBL" id="CZQC01000036">
    <property type="protein sequence ID" value="CUS41120.1"/>
    <property type="molecule type" value="Genomic_DNA"/>
</dbReference>
<name>A0A160TA53_9ZZZZ</name>
<dbReference type="AlphaFoldDB" id="A0A160TA53"/>
<dbReference type="Pfam" id="PF09835">
    <property type="entry name" value="DUF2062"/>
    <property type="match status" value="1"/>
</dbReference>
<accession>A0A160TA53</accession>
<evidence type="ECO:0000256" key="1">
    <source>
        <dbReference type="SAM" id="Phobius"/>
    </source>
</evidence>
<keyword evidence="1" id="KW-1133">Transmembrane helix</keyword>
<organism evidence="3">
    <name type="scientific">hydrothermal vent metagenome</name>
    <dbReference type="NCBI Taxonomy" id="652676"/>
    <lineage>
        <taxon>unclassified sequences</taxon>
        <taxon>metagenomes</taxon>
        <taxon>ecological metagenomes</taxon>
    </lineage>
</organism>
<feature type="transmembrane region" description="Helical" evidence="1">
    <location>
        <begin position="20"/>
        <end position="48"/>
    </location>
</feature>
<dbReference type="InterPro" id="IPR019935">
    <property type="entry name" value="CHP03546"/>
</dbReference>
<evidence type="ECO:0000313" key="3">
    <source>
        <dbReference type="EMBL" id="CUS41120.1"/>
    </source>
</evidence>
<reference evidence="3" key="1">
    <citation type="submission" date="2015-10" db="EMBL/GenBank/DDBJ databases">
        <authorList>
            <person name="Gilbert D.G."/>
        </authorList>
    </citation>
    <scope>NUCLEOTIDE SEQUENCE</scope>
</reference>
<keyword evidence="1" id="KW-0472">Membrane</keyword>